<accession>A0A543C1A7</accession>
<comment type="caution">
    <text evidence="2">The sequence shown here is derived from an EMBL/GenBank/DDBJ whole genome shotgun (WGS) entry which is preliminary data.</text>
</comment>
<dbReference type="GO" id="GO:0006629">
    <property type="term" value="P:lipid metabolic process"/>
    <property type="evidence" value="ECO:0007669"/>
    <property type="project" value="InterPro"/>
</dbReference>
<dbReference type="OrthoDB" id="5522031at2"/>
<evidence type="ECO:0000259" key="1">
    <source>
        <dbReference type="Pfam" id="PF01764"/>
    </source>
</evidence>
<dbReference type="PANTHER" id="PTHR45856:SF24">
    <property type="entry name" value="FUNGAL LIPASE-LIKE DOMAIN-CONTAINING PROTEIN"/>
    <property type="match status" value="1"/>
</dbReference>
<dbReference type="InterPro" id="IPR029058">
    <property type="entry name" value="AB_hydrolase_fold"/>
</dbReference>
<dbReference type="RefSeq" id="WP_141962824.1">
    <property type="nucleotide sequence ID" value="NZ_VFOZ01000002.1"/>
</dbReference>
<dbReference type="InterPro" id="IPR002921">
    <property type="entry name" value="Fungal_lipase-type"/>
</dbReference>
<evidence type="ECO:0000313" key="3">
    <source>
        <dbReference type="Proteomes" id="UP000316096"/>
    </source>
</evidence>
<feature type="domain" description="Fungal lipase-type" evidence="1">
    <location>
        <begin position="140"/>
        <end position="303"/>
    </location>
</feature>
<dbReference type="SUPFAM" id="SSF53474">
    <property type="entry name" value="alpha/beta-Hydrolases"/>
    <property type="match status" value="1"/>
</dbReference>
<dbReference type="Pfam" id="PF01764">
    <property type="entry name" value="Lipase_3"/>
    <property type="match status" value="1"/>
</dbReference>
<sequence>MAAEPMEPAAAPAGALSALEWESKLRREFETAGLWARDTLGPDYTELRPYGPRTTPGFPVYPDLEDRLLRTGRHPDPVIAHALATCAAYAYSDAETVSMIMARLGLEKNHCRVVTSSVDAMFIRSTAFLVQSASGRVAILCYRGTVPTDFTGWMTDADVAPERMTYRIGDPRATVHAGFYRNVRATRYEVVAALKRACQGRSVRAPLPDEPDGPRMDGLEALYVTGHSLGGAMAAMMAVMLRHERKFRAGDDLTDRLRAAYTFGQPMIGDPRFARACQKDAFLRDNVIRYVYDSDVVPHLPPKTAGPYRHFGREFSYQVPHLRRGVLGLSRYLGHPYDTRRGHLREQAVPAGQTLSLLGGFGLAALAFAGSRVQPLRSLPVVYSFEDHRPQHYITCLTPPGVQNEFGD</sequence>
<evidence type="ECO:0000313" key="2">
    <source>
        <dbReference type="EMBL" id="TQL90859.1"/>
    </source>
</evidence>
<gene>
    <name evidence="2" type="ORF">FB559_8173</name>
</gene>
<dbReference type="AlphaFoldDB" id="A0A543C1A7"/>
<keyword evidence="3" id="KW-1185">Reference proteome</keyword>
<dbReference type="Gene3D" id="3.40.50.1820">
    <property type="entry name" value="alpha/beta hydrolase"/>
    <property type="match status" value="1"/>
</dbReference>
<proteinExistence type="predicted"/>
<dbReference type="Proteomes" id="UP000316096">
    <property type="component" value="Unassembled WGS sequence"/>
</dbReference>
<dbReference type="EMBL" id="VFOZ01000002">
    <property type="protein sequence ID" value="TQL90859.1"/>
    <property type="molecule type" value="Genomic_DNA"/>
</dbReference>
<dbReference type="CDD" id="cd00519">
    <property type="entry name" value="Lipase_3"/>
    <property type="match status" value="1"/>
</dbReference>
<reference evidence="2 3" key="1">
    <citation type="submission" date="2019-06" db="EMBL/GenBank/DDBJ databases">
        <title>Sequencing the genomes of 1000 actinobacteria strains.</title>
        <authorList>
            <person name="Klenk H.-P."/>
        </authorList>
    </citation>
    <scope>NUCLEOTIDE SEQUENCE [LARGE SCALE GENOMIC DNA]</scope>
    <source>
        <strain evidence="2 3">DSM 102200</strain>
    </source>
</reference>
<protein>
    <submittedName>
        <fullName evidence="2">Lipase (Class 3)</fullName>
    </submittedName>
</protein>
<organism evidence="2 3">
    <name type="scientific">Actinoallomurus bryophytorum</name>
    <dbReference type="NCBI Taxonomy" id="1490222"/>
    <lineage>
        <taxon>Bacteria</taxon>
        <taxon>Bacillati</taxon>
        <taxon>Actinomycetota</taxon>
        <taxon>Actinomycetes</taxon>
        <taxon>Streptosporangiales</taxon>
        <taxon>Thermomonosporaceae</taxon>
        <taxon>Actinoallomurus</taxon>
    </lineage>
</organism>
<name>A0A543C1A7_9ACTN</name>
<dbReference type="PANTHER" id="PTHR45856">
    <property type="entry name" value="ALPHA/BETA-HYDROLASES SUPERFAMILY PROTEIN"/>
    <property type="match status" value="1"/>
</dbReference>
<dbReference type="InterPro" id="IPR051218">
    <property type="entry name" value="Sec_MonoDiacylglyc_Lipase"/>
</dbReference>